<accession>A0ACB6Q7L9</accession>
<sequence length="258" mass="26700">MHSFAKFVTLFLAGADAVALGSPFTATPITSSVNTGSPANVSAGNFDGCASLTSAGFSVSCSTVAAAPSHASGFPKPVSHAIKRPDCYLDISGSFMESIDQNRYTKNLPVKPTKLPCWTVGATNSTKPWFSTGSWGIPSGTESKVPPATIPPETLTTLIEGEVFSTPIVQPSSIVAYTNLPISTTVGDIPFFTDSDDSPGPTLTDDPITGVPIAGPTSVSGIYPPVISNRTISFSGTGTGITSHSHVWTPLVSTVIRY</sequence>
<keyword evidence="2" id="KW-1185">Reference proteome</keyword>
<evidence type="ECO:0000313" key="1">
    <source>
        <dbReference type="EMBL" id="KAF2462593.1"/>
    </source>
</evidence>
<dbReference type="EMBL" id="MU003574">
    <property type="protein sequence ID" value="KAF2462593.1"/>
    <property type="molecule type" value="Genomic_DNA"/>
</dbReference>
<comment type="caution">
    <text evidence="1">The sequence shown here is derived from an EMBL/GenBank/DDBJ whole genome shotgun (WGS) entry which is preliminary data.</text>
</comment>
<name>A0ACB6Q7L9_9PLEO</name>
<organism evidence="1 2">
    <name type="scientific">Lindgomyces ingoldianus</name>
    <dbReference type="NCBI Taxonomy" id="673940"/>
    <lineage>
        <taxon>Eukaryota</taxon>
        <taxon>Fungi</taxon>
        <taxon>Dikarya</taxon>
        <taxon>Ascomycota</taxon>
        <taxon>Pezizomycotina</taxon>
        <taxon>Dothideomycetes</taxon>
        <taxon>Pleosporomycetidae</taxon>
        <taxon>Pleosporales</taxon>
        <taxon>Lindgomycetaceae</taxon>
        <taxon>Lindgomyces</taxon>
    </lineage>
</organism>
<reference evidence="1" key="1">
    <citation type="journal article" date="2020" name="Stud. Mycol.">
        <title>101 Dothideomycetes genomes: a test case for predicting lifestyles and emergence of pathogens.</title>
        <authorList>
            <person name="Haridas S."/>
            <person name="Albert R."/>
            <person name="Binder M."/>
            <person name="Bloem J."/>
            <person name="Labutti K."/>
            <person name="Salamov A."/>
            <person name="Andreopoulos B."/>
            <person name="Baker S."/>
            <person name="Barry K."/>
            <person name="Bills G."/>
            <person name="Bluhm B."/>
            <person name="Cannon C."/>
            <person name="Castanera R."/>
            <person name="Culley D."/>
            <person name="Daum C."/>
            <person name="Ezra D."/>
            <person name="Gonzalez J."/>
            <person name="Henrissat B."/>
            <person name="Kuo A."/>
            <person name="Liang C."/>
            <person name="Lipzen A."/>
            <person name="Lutzoni F."/>
            <person name="Magnuson J."/>
            <person name="Mondo S."/>
            <person name="Nolan M."/>
            <person name="Ohm R."/>
            <person name="Pangilinan J."/>
            <person name="Park H.-J."/>
            <person name="Ramirez L."/>
            <person name="Alfaro M."/>
            <person name="Sun H."/>
            <person name="Tritt A."/>
            <person name="Yoshinaga Y."/>
            <person name="Zwiers L.-H."/>
            <person name="Turgeon B."/>
            <person name="Goodwin S."/>
            <person name="Spatafora J."/>
            <person name="Crous P."/>
            <person name="Grigoriev I."/>
        </authorList>
    </citation>
    <scope>NUCLEOTIDE SEQUENCE</scope>
    <source>
        <strain evidence="1">ATCC 200398</strain>
    </source>
</reference>
<gene>
    <name evidence="1" type="ORF">BDR25DRAFT_387006</name>
</gene>
<evidence type="ECO:0000313" key="2">
    <source>
        <dbReference type="Proteomes" id="UP000799755"/>
    </source>
</evidence>
<proteinExistence type="predicted"/>
<dbReference type="Proteomes" id="UP000799755">
    <property type="component" value="Unassembled WGS sequence"/>
</dbReference>
<protein>
    <submittedName>
        <fullName evidence="1">Uncharacterized protein</fullName>
    </submittedName>
</protein>